<dbReference type="NCBIfam" id="TIGR01189">
    <property type="entry name" value="ccmA"/>
    <property type="match status" value="1"/>
</dbReference>
<organism evidence="7 8">
    <name type="scientific">Eiseniibacteriota bacterium</name>
    <dbReference type="NCBI Taxonomy" id="2212470"/>
    <lineage>
        <taxon>Bacteria</taxon>
        <taxon>Candidatus Eiseniibacteriota</taxon>
    </lineage>
</organism>
<keyword evidence="4" id="KW-0201">Cytochrome c-type biogenesis</keyword>
<dbReference type="AlphaFoldDB" id="A0A956SBA7"/>
<evidence type="ECO:0000313" key="7">
    <source>
        <dbReference type="EMBL" id="MCA9754190.1"/>
    </source>
</evidence>
<evidence type="ECO:0000259" key="6">
    <source>
        <dbReference type="PROSITE" id="PS50893"/>
    </source>
</evidence>
<dbReference type="InterPro" id="IPR003593">
    <property type="entry name" value="AAA+_ATPase"/>
</dbReference>
<dbReference type="Gene3D" id="3.40.50.300">
    <property type="entry name" value="P-loop containing nucleotide triphosphate hydrolases"/>
    <property type="match status" value="1"/>
</dbReference>
<feature type="domain" description="ABC transporter" evidence="6">
    <location>
        <begin position="7"/>
        <end position="235"/>
    </location>
</feature>
<dbReference type="GO" id="GO:0022857">
    <property type="term" value="F:transmembrane transporter activity"/>
    <property type="evidence" value="ECO:0007669"/>
    <property type="project" value="InterPro"/>
</dbReference>
<evidence type="ECO:0000256" key="2">
    <source>
        <dbReference type="ARBA" id="ARBA00022448"/>
    </source>
</evidence>
<reference evidence="7" key="2">
    <citation type="journal article" date="2021" name="Microbiome">
        <title>Successional dynamics and alternative stable states in a saline activated sludge microbial community over 9 years.</title>
        <authorList>
            <person name="Wang Y."/>
            <person name="Ye J."/>
            <person name="Ju F."/>
            <person name="Liu L."/>
            <person name="Boyd J.A."/>
            <person name="Deng Y."/>
            <person name="Parks D.H."/>
            <person name="Jiang X."/>
            <person name="Yin X."/>
            <person name="Woodcroft B.J."/>
            <person name="Tyson G.W."/>
            <person name="Hugenholtz P."/>
            <person name="Polz M.F."/>
            <person name="Zhang T."/>
        </authorList>
    </citation>
    <scope>NUCLEOTIDE SEQUENCE</scope>
    <source>
        <strain evidence="7">HKST-UBA02</strain>
    </source>
</reference>
<evidence type="ECO:0000313" key="8">
    <source>
        <dbReference type="Proteomes" id="UP000739538"/>
    </source>
</evidence>
<reference evidence="7" key="1">
    <citation type="submission" date="2020-04" db="EMBL/GenBank/DDBJ databases">
        <authorList>
            <person name="Zhang T."/>
        </authorList>
    </citation>
    <scope>NUCLEOTIDE SEQUENCE</scope>
    <source>
        <strain evidence="7">HKST-UBA02</strain>
    </source>
</reference>
<protein>
    <submittedName>
        <fullName evidence="7">Heme ABC exporter ATP-binding protein CcmA</fullName>
    </submittedName>
</protein>
<accession>A0A956SBA7</accession>
<name>A0A956SBA7_UNCEI</name>
<evidence type="ECO:0000256" key="1">
    <source>
        <dbReference type="ARBA" id="ARBA00005417"/>
    </source>
</evidence>
<sequence>MSSDVVLATEKVTQGYGGPDVLRGVDLELRAGEGLALLGPNGAGKSTLLRLLAGLHKPRKGSISLRGRPFDPSDPDHRRSVGFVSHESFSYEALSAPENLRLAAKLYGLTKTESDITTLLGDLGLGWASKRPVREFSRGMGQRLSLARALLHDPPILLLDEPFSGLDPSGIESLSELLAARRRGGCAILMTSHDLSHLAPVATRLAWLHRGRALDTELDPADIPSVEAAYRERFAGAAR</sequence>
<comment type="caution">
    <text evidence="7">The sequence shown here is derived from an EMBL/GenBank/DDBJ whole genome shotgun (WGS) entry which is preliminary data.</text>
</comment>
<keyword evidence="2" id="KW-0813">Transport</keyword>
<evidence type="ECO:0000256" key="5">
    <source>
        <dbReference type="ARBA" id="ARBA00022840"/>
    </source>
</evidence>
<gene>
    <name evidence="7" type="primary">ccmA</name>
    <name evidence="7" type="ORF">KDA27_00190</name>
</gene>
<dbReference type="GO" id="GO:0016887">
    <property type="term" value="F:ATP hydrolysis activity"/>
    <property type="evidence" value="ECO:0007669"/>
    <property type="project" value="InterPro"/>
</dbReference>
<dbReference type="CDD" id="cd03230">
    <property type="entry name" value="ABC_DR_subfamily_A"/>
    <property type="match status" value="1"/>
</dbReference>
<dbReference type="PANTHER" id="PTHR43335:SF4">
    <property type="entry name" value="ABC TRANSPORTER, ATP-BINDING PROTEIN"/>
    <property type="match status" value="1"/>
</dbReference>
<dbReference type="EMBL" id="JAGQHS010000001">
    <property type="protein sequence ID" value="MCA9754190.1"/>
    <property type="molecule type" value="Genomic_DNA"/>
</dbReference>
<dbReference type="SMART" id="SM00382">
    <property type="entry name" value="AAA"/>
    <property type="match status" value="1"/>
</dbReference>
<dbReference type="PROSITE" id="PS50893">
    <property type="entry name" value="ABC_TRANSPORTER_2"/>
    <property type="match status" value="1"/>
</dbReference>
<comment type="similarity">
    <text evidence="1">Belongs to the ABC transporter superfamily.</text>
</comment>
<keyword evidence="3" id="KW-0547">Nucleotide-binding</keyword>
<dbReference type="InterPro" id="IPR005895">
    <property type="entry name" value="ABC_transptr_haem_export_CcmA"/>
</dbReference>
<keyword evidence="5 7" id="KW-0067">ATP-binding</keyword>
<dbReference type="InterPro" id="IPR003439">
    <property type="entry name" value="ABC_transporter-like_ATP-bd"/>
</dbReference>
<evidence type="ECO:0000256" key="3">
    <source>
        <dbReference type="ARBA" id="ARBA00022741"/>
    </source>
</evidence>
<dbReference type="GO" id="GO:0005524">
    <property type="term" value="F:ATP binding"/>
    <property type="evidence" value="ECO:0007669"/>
    <property type="project" value="UniProtKB-KW"/>
</dbReference>
<dbReference type="PANTHER" id="PTHR43335">
    <property type="entry name" value="ABC TRANSPORTER, ATP-BINDING PROTEIN"/>
    <property type="match status" value="1"/>
</dbReference>
<dbReference type="SUPFAM" id="SSF52540">
    <property type="entry name" value="P-loop containing nucleoside triphosphate hydrolases"/>
    <property type="match status" value="1"/>
</dbReference>
<dbReference type="InterPro" id="IPR027417">
    <property type="entry name" value="P-loop_NTPase"/>
</dbReference>
<dbReference type="GO" id="GO:0017004">
    <property type="term" value="P:cytochrome complex assembly"/>
    <property type="evidence" value="ECO:0007669"/>
    <property type="project" value="UniProtKB-KW"/>
</dbReference>
<evidence type="ECO:0000256" key="4">
    <source>
        <dbReference type="ARBA" id="ARBA00022748"/>
    </source>
</evidence>
<dbReference type="Pfam" id="PF00005">
    <property type="entry name" value="ABC_tran"/>
    <property type="match status" value="1"/>
</dbReference>
<proteinExistence type="inferred from homology"/>
<dbReference type="Proteomes" id="UP000739538">
    <property type="component" value="Unassembled WGS sequence"/>
</dbReference>